<name>A0A6P1Y466_9SPIR</name>
<accession>A0A6P1Y466</accession>
<evidence type="ECO:0000313" key="1">
    <source>
        <dbReference type="EMBL" id="QHX44578.1"/>
    </source>
</evidence>
<dbReference type="KEGG" id="trz:GWP43_11980"/>
<gene>
    <name evidence="1" type="ORF">GWP43_11980</name>
</gene>
<dbReference type="EMBL" id="CP048020">
    <property type="protein sequence ID" value="QHX44578.1"/>
    <property type="molecule type" value="Genomic_DNA"/>
</dbReference>
<proteinExistence type="predicted"/>
<reference evidence="1 2" key="1">
    <citation type="submission" date="2020-01" db="EMBL/GenBank/DDBJ databases">
        <title>Complete genome sequence of a human oral phylogroup 1 Treponema sp. strain ATCC 700766, originally isolated from periodontitis dental plaque.</title>
        <authorList>
            <person name="Chan Y."/>
            <person name="Huo Y.-B."/>
            <person name="Yu X.-L."/>
            <person name="Zeng H."/>
            <person name="Leung W.-K."/>
            <person name="Watt R.M."/>
        </authorList>
    </citation>
    <scope>NUCLEOTIDE SEQUENCE [LARGE SCALE GENOMIC DNA]</scope>
    <source>
        <strain evidence="1 2">OMZ 804</strain>
    </source>
</reference>
<sequence length="70" mass="7904">MRLAAFRTVVFQINTPDAEHRGCCSYKVVAVGFHPLYYGAERRGMKPSARIDIHSNAKHFVWSQKAVIIG</sequence>
<dbReference type="AlphaFoldDB" id="A0A6P1Y466"/>
<dbReference type="Proteomes" id="UP000464374">
    <property type="component" value="Chromosome"/>
</dbReference>
<organism evidence="1 2">
    <name type="scientific">Treponema vincentii</name>
    <dbReference type="NCBI Taxonomy" id="69710"/>
    <lineage>
        <taxon>Bacteria</taxon>
        <taxon>Pseudomonadati</taxon>
        <taxon>Spirochaetota</taxon>
        <taxon>Spirochaetia</taxon>
        <taxon>Spirochaetales</taxon>
        <taxon>Treponemataceae</taxon>
        <taxon>Treponema</taxon>
    </lineage>
</organism>
<evidence type="ECO:0000313" key="2">
    <source>
        <dbReference type="Proteomes" id="UP000464374"/>
    </source>
</evidence>
<protein>
    <submittedName>
        <fullName evidence="1">Uncharacterized protein</fullName>
    </submittedName>
</protein>